<evidence type="ECO:0000256" key="4">
    <source>
        <dbReference type="ARBA" id="ARBA00022801"/>
    </source>
</evidence>
<feature type="domain" description="GIY-YIG" evidence="10">
    <location>
        <begin position="45"/>
        <end position="139"/>
    </location>
</feature>
<evidence type="ECO:0000256" key="3">
    <source>
        <dbReference type="ARBA" id="ARBA00022763"/>
    </source>
</evidence>
<dbReference type="Gene3D" id="3.40.1440.10">
    <property type="entry name" value="GIY-YIG endonuclease"/>
    <property type="match status" value="1"/>
</dbReference>
<evidence type="ECO:0000256" key="8">
    <source>
        <dbReference type="HAMAP-Rule" id="MF_03100"/>
    </source>
</evidence>
<keyword evidence="7 8" id="KW-0539">Nucleus</keyword>
<comment type="subcellular location">
    <subcellularLocation>
        <location evidence="8">Nucleus</location>
    </subcellularLocation>
</comment>
<keyword evidence="4 8" id="KW-0378">Hydrolase</keyword>
<evidence type="ECO:0000256" key="2">
    <source>
        <dbReference type="ARBA" id="ARBA00022759"/>
    </source>
</evidence>
<keyword evidence="5 8" id="KW-0233">DNA recombination</keyword>
<accession>A9P0E5</accession>
<dbReference type="HAMAP" id="MF_03100">
    <property type="entry name" value="Endonuc_su_Slx1"/>
    <property type="match status" value="1"/>
</dbReference>
<dbReference type="PROSITE" id="PS50164">
    <property type="entry name" value="GIY_YIG"/>
    <property type="match status" value="1"/>
</dbReference>
<comment type="subunit">
    <text evidence="8">Forms a heterodimer with a member of the SLX4 family.</text>
</comment>
<protein>
    <recommendedName>
        <fullName evidence="8">Structure-specific endonuclease subunit SLX1 homolog</fullName>
        <ecNumber evidence="8">3.1.-.-</ecNumber>
    </recommendedName>
</protein>
<evidence type="ECO:0000256" key="6">
    <source>
        <dbReference type="ARBA" id="ARBA00023204"/>
    </source>
</evidence>
<sequence>MREESTIVSISDDSSDSEGKESTIVTISDDSSDSEGDNPRPAKPAFFACYLLRSLRPRCKATYIGFTVNPRRRIRQHNGEVKFRACRTKKKQQFRPCRTKKKQPWEMVLCVYGFPSKVSALKFEWAWQHPTRSRAVKKAAACLKSPRGIAKKIEVVYTMLTLTEWKDLNLTVNFLSTKHIKHTKGCPPLPSHMKVGICPMDELPCYKDTCVSGTEDDLSKGEHLSSGSGPEYPEQAPYMFNGEMHQNISSDLVNTKNNKNDM</sequence>
<keyword evidence="1 8" id="KW-0540">Nuclease</keyword>
<dbReference type="GO" id="GO:0017108">
    <property type="term" value="F:5'-flap endonuclease activity"/>
    <property type="evidence" value="ECO:0007669"/>
    <property type="project" value="InterPro"/>
</dbReference>
<feature type="region of interest" description="Disordered" evidence="9">
    <location>
        <begin position="1"/>
        <end position="39"/>
    </location>
</feature>
<dbReference type="InterPro" id="IPR035901">
    <property type="entry name" value="GIY-YIG_endonuc_sf"/>
</dbReference>
<name>A9P0E5_PICSI</name>
<comment type="function">
    <text evidence="8">Catalytic subunit of a heterodimeric structure-specific endonuclease that resolves DNA secondary structures generated during DNA repair and recombination. Has endonuclease activity towards branched DNA substrates, introducing single-strand cuts in duplex DNA close to junctions with ss-DNA.</text>
</comment>
<dbReference type="GO" id="GO:0033557">
    <property type="term" value="C:Slx1-Slx4 complex"/>
    <property type="evidence" value="ECO:0007669"/>
    <property type="project" value="UniProtKB-UniRule"/>
</dbReference>
<proteinExistence type="evidence at transcript level"/>
<dbReference type="PANTHER" id="PTHR20208">
    <property type="entry name" value="STRUCTURE-SPECIFIC ENDONUCLEASE SUBUNIT SLX1"/>
    <property type="match status" value="1"/>
</dbReference>
<dbReference type="InterPro" id="IPR000305">
    <property type="entry name" value="GIY-YIG_endonuc"/>
</dbReference>
<dbReference type="EC" id="3.1.-.-" evidence="8"/>
<evidence type="ECO:0000256" key="1">
    <source>
        <dbReference type="ARBA" id="ARBA00022722"/>
    </source>
</evidence>
<dbReference type="SUPFAM" id="SSF82771">
    <property type="entry name" value="GIY-YIG endonuclease"/>
    <property type="match status" value="1"/>
</dbReference>
<keyword evidence="3 8" id="KW-0227">DNA damage</keyword>
<evidence type="ECO:0000313" key="11">
    <source>
        <dbReference type="EMBL" id="ABK26356.1"/>
    </source>
</evidence>
<dbReference type="PANTHER" id="PTHR20208:SF10">
    <property type="entry name" value="STRUCTURE-SPECIFIC ENDONUCLEASE SUBUNIT SLX1"/>
    <property type="match status" value="1"/>
</dbReference>
<evidence type="ECO:0000259" key="10">
    <source>
        <dbReference type="PROSITE" id="PS50164"/>
    </source>
</evidence>
<evidence type="ECO:0000256" key="5">
    <source>
        <dbReference type="ARBA" id="ARBA00023172"/>
    </source>
</evidence>
<dbReference type="InterPro" id="IPR027520">
    <property type="entry name" value="Slx1"/>
</dbReference>
<dbReference type="InterPro" id="IPR050381">
    <property type="entry name" value="SLX1_endonuclease"/>
</dbReference>
<comment type="caution">
    <text evidence="8">Lacks conserved residue(s) required for the propagation of feature annotation.</text>
</comment>
<dbReference type="Pfam" id="PF01541">
    <property type="entry name" value="GIY-YIG"/>
    <property type="match status" value="1"/>
</dbReference>
<dbReference type="AlphaFoldDB" id="A9P0E5"/>
<reference evidence="11" key="1">
    <citation type="journal article" date="2008" name="BMC Genomics">
        <title>A conifer genomics resource of 200,000 spruce (Picea spp.) ESTs and 6,464 high-quality, sequence-finished full-length cDNAs for Sitka spruce (Picea sitchensis).</title>
        <authorList>
            <person name="Ralph S.G."/>
            <person name="Chun H.J."/>
            <person name="Kolosova N."/>
            <person name="Cooper D."/>
            <person name="Oddy C."/>
            <person name="Ritland C.E."/>
            <person name="Kirkpatrick R."/>
            <person name="Moore R."/>
            <person name="Barber S."/>
            <person name="Holt R.A."/>
            <person name="Jones S.J."/>
            <person name="Marra M.A."/>
            <person name="Douglas C.J."/>
            <person name="Ritland K."/>
            <person name="Bohlmann J."/>
        </authorList>
    </citation>
    <scope>NUCLEOTIDE SEQUENCE</scope>
    <source>
        <tissue evidence="11">Bark</tissue>
    </source>
</reference>
<evidence type="ECO:0000256" key="7">
    <source>
        <dbReference type="ARBA" id="ARBA00023242"/>
    </source>
</evidence>
<dbReference type="GO" id="GO:0008821">
    <property type="term" value="F:crossover junction DNA endonuclease activity"/>
    <property type="evidence" value="ECO:0007669"/>
    <property type="project" value="TreeGrafter"/>
</dbReference>
<dbReference type="EMBL" id="EF087101">
    <property type="protein sequence ID" value="ABK26356.1"/>
    <property type="molecule type" value="mRNA"/>
</dbReference>
<keyword evidence="6 8" id="KW-0234">DNA repair</keyword>
<evidence type="ECO:0000256" key="9">
    <source>
        <dbReference type="SAM" id="MobiDB-lite"/>
    </source>
</evidence>
<keyword evidence="2 8" id="KW-0255">Endonuclease</keyword>
<comment type="cofactor">
    <cofactor evidence="8">
        <name>a divalent metal cation</name>
        <dbReference type="ChEBI" id="CHEBI:60240"/>
    </cofactor>
</comment>
<organism evidence="11">
    <name type="scientific">Picea sitchensis</name>
    <name type="common">Sitka spruce</name>
    <name type="synonym">Pinus sitchensis</name>
    <dbReference type="NCBI Taxonomy" id="3332"/>
    <lineage>
        <taxon>Eukaryota</taxon>
        <taxon>Viridiplantae</taxon>
        <taxon>Streptophyta</taxon>
        <taxon>Embryophyta</taxon>
        <taxon>Tracheophyta</taxon>
        <taxon>Spermatophyta</taxon>
        <taxon>Pinopsida</taxon>
        <taxon>Pinidae</taxon>
        <taxon>Conifers I</taxon>
        <taxon>Pinales</taxon>
        <taxon>Pinaceae</taxon>
        <taxon>Picea</taxon>
    </lineage>
</organism>
<dbReference type="CDD" id="cd10455">
    <property type="entry name" value="GIY-YIG_SLX1"/>
    <property type="match status" value="1"/>
</dbReference>
<comment type="similarity">
    <text evidence="8">Belongs to the SLX1 family.</text>
</comment>
<feature type="compositionally biased region" description="Low complexity" evidence="9">
    <location>
        <begin position="1"/>
        <end position="12"/>
    </location>
</feature>
<dbReference type="GO" id="GO:0000724">
    <property type="term" value="P:double-strand break repair via homologous recombination"/>
    <property type="evidence" value="ECO:0007669"/>
    <property type="project" value="TreeGrafter"/>
</dbReference>